<dbReference type="AlphaFoldDB" id="A0AA35X6H9"/>
<evidence type="ECO:0000313" key="3">
    <source>
        <dbReference type="Proteomes" id="UP001174909"/>
    </source>
</evidence>
<feature type="compositionally biased region" description="Polar residues" evidence="1">
    <location>
        <begin position="63"/>
        <end position="74"/>
    </location>
</feature>
<evidence type="ECO:0000256" key="1">
    <source>
        <dbReference type="SAM" id="MobiDB-lite"/>
    </source>
</evidence>
<keyword evidence="3" id="KW-1185">Reference proteome</keyword>
<feature type="region of interest" description="Disordered" evidence="1">
    <location>
        <begin position="28"/>
        <end position="110"/>
    </location>
</feature>
<reference evidence="2" key="1">
    <citation type="submission" date="2023-03" db="EMBL/GenBank/DDBJ databases">
        <authorList>
            <person name="Steffen K."/>
            <person name="Cardenas P."/>
        </authorList>
    </citation>
    <scope>NUCLEOTIDE SEQUENCE</scope>
</reference>
<protein>
    <submittedName>
        <fullName evidence="2">Uncharacterized protein</fullName>
    </submittedName>
</protein>
<sequence length="110" mass="12259">MTRPILPTELNYTCYTVLLSDLAHIPAVSQGNGHSQWPHPAPHQSLHSRHSLHPHPPNLPQHTSAQAESHSSAAPDSPGDVQREPKSYQRAQSSHPWFHGRSQRKPIPQP</sequence>
<accession>A0AA35X6H9</accession>
<gene>
    <name evidence="2" type="ORF">GBAR_LOCUS25457</name>
</gene>
<proteinExistence type="predicted"/>
<evidence type="ECO:0000313" key="2">
    <source>
        <dbReference type="EMBL" id="CAI8046044.1"/>
    </source>
</evidence>
<organism evidence="2 3">
    <name type="scientific">Geodia barretti</name>
    <name type="common">Barrett's horny sponge</name>
    <dbReference type="NCBI Taxonomy" id="519541"/>
    <lineage>
        <taxon>Eukaryota</taxon>
        <taxon>Metazoa</taxon>
        <taxon>Porifera</taxon>
        <taxon>Demospongiae</taxon>
        <taxon>Heteroscleromorpha</taxon>
        <taxon>Tetractinellida</taxon>
        <taxon>Astrophorina</taxon>
        <taxon>Geodiidae</taxon>
        <taxon>Geodia</taxon>
    </lineage>
</organism>
<dbReference type="EMBL" id="CASHTH010003523">
    <property type="protein sequence ID" value="CAI8046044.1"/>
    <property type="molecule type" value="Genomic_DNA"/>
</dbReference>
<comment type="caution">
    <text evidence="2">The sequence shown here is derived from an EMBL/GenBank/DDBJ whole genome shotgun (WGS) entry which is preliminary data.</text>
</comment>
<name>A0AA35X6H9_GEOBA</name>
<dbReference type="Proteomes" id="UP001174909">
    <property type="component" value="Unassembled WGS sequence"/>
</dbReference>